<name>A0A2N1UNH7_9BACT</name>
<evidence type="ECO:0000313" key="2">
    <source>
        <dbReference type="Proteomes" id="UP000233414"/>
    </source>
</evidence>
<proteinExistence type="predicted"/>
<dbReference type="Proteomes" id="UP000233414">
    <property type="component" value="Unassembled WGS sequence"/>
</dbReference>
<dbReference type="EMBL" id="PGYQ01000007">
    <property type="protein sequence ID" value="PKL72319.1"/>
    <property type="molecule type" value="Genomic_DNA"/>
</dbReference>
<sequence length="201" mass="24147">MNQLKFEKTISEFQKIEDARDQLWDRAKVLIEKGFEIEAYILILATWNFARFRYFMKNFDLREFDEVIKRVNPIFKKIENTQFENTDLTNNIVATDIKYIYDQLKKIAEQTGASKIMALKNSKLFVMWDTEIRKIYKIDNKGDADDYIQFLIKMQEYFKDIRWVGKTPPLAKAIDEYNYVIADRNRGVRKIKSRQRLSARQ</sequence>
<protein>
    <submittedName>
        <fullName evidence="1">Uncharacterized protein</fullName>
    </submittedName>
</protein>
<reference evidence="1 2" key="1">
    <citation type="journal article" date="2017" name="ISME J.">
        <title>Potential for microbial H2 and metal transformations associated with novel bacteria and archaea in deep terrestrial subsurface sediments.</title>
        <authorList>
            <person name="Hernsdorf A.W."/>
            <person name="Amano Y."/>
            <person name="Miyakawa K."/>
            <person name="Ise K."/>
            <person name="Suzuki Y."/>
            <person name="Anantharaman K."/>
            <person name="Probst A."/>
            <person name="Burstein D."/>
            <person name="Thomas B.C."/>
            <person name="Banfield J.F."/>
        </authorList>
    </citation>
    <scope>NUCLEOTIDE SEQUENCE [LARGE SCALE GENOMIC DNA]</scope>
    <source>
        <strain evidence="1">HGW-Kuenenbacteria-1</strain>
    </source>
</reference>
<gene>
    <name evidence="1" type="ORF">CVV26_02025</name>
</gene>
<dbReference type="AlphaFoldDB" id="A0A2N1UNH7"/>
<accession>A0A2N1UNH7</accession>
<comment type="caution">
    <text evidence="1">The sequence shown here is derived from an EMBL/GenBank/DDBJ whole genome shotgun (WGS) entry which is preliminary data.</text>
</comment>
<organism evidence="1 2">
    <name type="scientific">Candidatus Kuenenbacteria bacterium HGW-Kuenenbacteria-1</name>
    <dbReference type="NCBI Taxonomy" id="2013812"/>
    <lineage>
        <taxon>Bacteria</taxon>
        <taxon>Candidatus Kueneniibacteriota</taxon>
    </lineage>
</organism>
<evidence type="ECO:0000313" key="1">
    <source>
        <dbReference type="EMBL" id="PKL72319.1"/>
    </source>
</evidence>